<sequence length="266" mass="30533">MAFLTLFRISTGDNWNGIMKDTLRTAPACDDSSECEKNCCASPILSPIYFVSFVLMAQFVLVNVVVAVLMKHLEESHKMDQDDDEEDQAIQEEVKKEIEEEAARKKKQEEDDYQIVEMTDETVKSMPYLNETSLVVKQPVTRFHSLPDSFMYQPRSNHVSTAIDNNLQIPDALSHEYHAHSHEYHAHSHEYHARGYKCHAHGYEYHARGYKCHARGYEYHARSHEYHASGHKCHARSHECHAHGHECHACGHECHACGHKCHASGH</sequence>
<protein>
    <submittedName>
        <fullName evidence="8">Voltage-dependent T-type calcium channel subunit alpha-1H-like</fullName>
    </submittedName>
</protein>
<dbReference type="Gene3D" id="1.10.287.70">
    <property type="match status" value="1"/>
</dbReference>
<evidence type="ECO:0000256" key="2">
    <source>
        <dbReference type="ARBA" id="ARBA00022692"/>
    </source>
</evidence>
<dbReference type="InterPro" id="IPR043203">
    <property type="entry name" value="VGCC_Ca_Na"/>
</dbReference>
<dbReference type="PANTHER" id="PTHR10037:SF230">
    <property type="entry name" value="CA[2+]-CHANNEL PROTEIN ALPHA[[1]] SUBUNIT T, ISOFORM F"/>
    <property type="match status" value="1"/>
</dbReference>
<dbReference type="GeneID" id="102809076"/>
<dbReference type="PANTHER" id="PTHR10037">
    <property type="entry name" value="VOLTAGE-GATED CATION CHANNEL CALCIUM AND SODIUM"/>
    <property type="match status" value="1"/>
</dbReference>
<evidence type="ECO:0000259" key="6">
    <source>
        <dbReference type="Pfam" id="PF00520"/>
    </source>
</evidence>
<keyword evidence="2 5" id="KW-0812">Transmembrane</keyword>
<evidence type="ECO:0000256" key="5">
    <source>
        <dbReference type="SAM" id="Phobius"/>
    </source>
</evidence>
<feature type="transmembrane region" description="Helical" evidence="5">
    <location>
        <begin position="48"/>
        <end position="69"/>
    </location>
</feature>
<organism evidence="7 8">
    <name type="scientific">Saccoglossus kowalevskii</name>
    <name type="common">Acorn worm</name>
    <dbReference type="NCBI Taxonomy" id="10224"/>
    <lineage>
        <taxon>Eukaryota</taxon>
        <taxon>Metazoa</taxon>
        <taxon>Hemichordata</taxon>
        <taxon>Enteropneusta</taxon>
        <taxon>Harrimaniidae</taxon>
        <taxon>Saccoglossus</taxon>
    </lineage>
</organism>
<accession>A0ABM0LZE1</accession>
<comment type="subcellular location">
    <subcellularLocation>
        <location evidence="1">Membrane</location>
        <topology evidence="1">Multi-pass membrane protein</topology>
    </subcellularLocation>
</comment>
<evidence type="ECO:0000313" key="8">
    <source>
        <dbReference type="RefSeq" id="XP_006813132.1"/>
    </source>
</evidence>
<dbReference type="RefSeq" id="XP_006813132.1">
    <property type="nucleotide sequence ID" value="XM_006813069.1"/>
</dbReference>
<dbReference type="SUPFAM" id="SSF101967">
    <property type="entry name" value="Adhesin YadA, collagen-binding domain"/>
    <property type="match status" value="1"/>
</dbReference>
<feature type="domain" description="Ion transport" evidence="6">
    <location>
        <begin position="1"/>
        <end position="77"/>
    </location>
</feature>
<keyword evidence="7" id="KW-1185">Reference proteome</keyword>
<proteinExistence type="predicted"/>
<dbReference type="InterPro" id="IPR005821">
    <property type="entry name" value="Ion_trans_dom"/>
</dbReference>
<name>A0ABM0LZE1_SACKO</name>
<evidence type="ECO:0000256" key="3">
    <source>
        <dbReference type="ARBA" id="ARBA00022989"/>
    </source>
</evidence>
<evidence type="ECO:0000313" key="7">
    <source>
        <dbReference type="Proteomes" id="UP000694865"/>
    </source>
</evidence>
<dbReference type="Pfam" id="PF00520">
    <property type="entry name" value="Ion_trans"/>
    <property type="match status" value="1"/>
</dbReference>
<evidence type="ECO:0000256" key="4">
    <source>
        <dbReference type="ARBA" id="ARBA00023136"/>
    </source>
</evidence>
<keyword evidence="3 5" id="KW-1133">Transmembrane helix</keyword>
<dbReference type="Proteomes" id="UP000694865">
    <property type="component" value="Unplaced"/>
</dbReference>
<reference evidence="8" key="1">
    <citation type="submission" date="2025-08" db="UniProtKB">
        <authorList>
            <consortium name="RefSeq"/>
        </authorList>
    </citation>
    <scope>IDENTIFICATION</scope>
    <source>
        <tissue evidence="8">Testes</tissue>
    </source>
</reference>
<evidence type="ECO:0000256" key="1">
    <source>
        <dbReference type="ARBA" id="ARBA00004141"/>
    </source>
</evidence>
<dbReference type="InterPro" id="IPR011049">
    <property type="entry name" value="Serralysin-like_metalloprot_C"/>
</dbReference>
<keyword evidence="4 5" id="KW-0472">Membrane</keyword>
<gene>
    <name evidence="8" type="primary">LOC102809076</name>
</gene>